<keyword evidence="3" id="KW-0010">Activator</keyword>
<dbReference type="OrthoDB" id="2573719at2"/>
<dbReference type="InterPro" id="IPR037923">
    <property type="entry name" value="HTH-like"/>
</dbReference>
<dbReference type="InterPro" id="IPR018060">
    <property type="entry name" value="HTH_AraC"/>
</dbReference>
<name>A0A5C4TGV1_9BACL</name>
<accession>A0A5C4TGV1</accession>
<dbReference type="SUPFAM" id="SSF46689">
    <property type="entry name" value="Homeodomain-like"/>
    <property type="match status" value="1"/>
</dbReference>
<dbReference type="InterPro" id="IPR009057">
    <property type="entry name" value="Homeodomain-like_sf"/>
</dbReference>
<evidence type="ECO:0000313" key="6">
    <source>
        <dbReference type="EMBL" id="TNJ67972.1"/>
    </source>
</evidence>
<keyword evidence="7" id="KW-1185">Reference proteome</keyword>
<dbReference type="PANTHER" id="PTHR46796">
    <property type="entry name" value="HTH-TYPE TRANSCRIPTIONAL ACTIVATOR RHAS-RELATED"/>
    <property type="match status" value="1"/>
</dbReference>
<dbReference type="InterPro" id="IPR018062">
    <property type="entry name" value="HTH_AraC-typ_CS"/>
</dbReference>
<dbReference type="GO" id="GO:0043565">
    <property type="term" value="F:sequence-specific DNA binding"/>
    <property type="evidence" value="ECO:0007669"/>
    <property type="project" value="InterPro"/>
</dbReference>
<dbReference type="SUPFAM" id="SSF51215">
    <property type="entry name" value="Regulatory protein AraC"/>
    <property type="match status" value="1"/>
</dbReference>
<evidence type="ECO:0000313" key="7">
    <source>
        <dbReference type="Proteomes" id="UP000307943"/>
    </source>
</evidence>
<organism evidence="6 7">
    <name type="scientific">Paenibacillus hemerocallicola</name>
    <dbReference type="NCBI Taxonomy" id="1172614"/>
    <lineage>
        <taxon>Bacteria</taxon>
        <taxon>Bacillati</taxon>
        <taxon>Bacillota</taxon>
        <taxon>Bacilli</taxon>
        <taxon>Bacillales</taxon>
        <taxon>Paenibacillaceae</taxon>
        <taxon>Paenibacillus</taxon>
    </lineage>
</organism>
<evidence type="ECO:0000256" key="1">
    <source>
        <dbReference type="ARBA" id="ARBA00023015"/>
    </source>
</evidence>
<evidence type="ECO:0000256" key="2">
    <source>
        <dbReference type="ARBA" id="ARBA00023125"/>
    </source>
</evidence>
<reference evidence="6 7" key="1">
    <citation type="submission" date="2019-05" db="EMBL/GenBank/DDBJ databases">
        <title>We sequenced the genome of Paenibacillus hemerocallicola KCTC 33185 for further insight into its adaptation and study the phylogeny of Paenibacillus.</title>
        <authorList>
            <person name="Narsing Rao M.P."/>
        </authorList>
    </citation>
    <scope>NUCLEOTIDE SEQUENCE [LARGE SCALE GENOMIC DNA]</scope>
    <source>
        <strain evidence="6 7">KCTC 33185</strain>
    </source>
</reference>
<evidence type="ECO:0000259" key="5">
    <source>
        <dbReference type="PROSITE" id="PS01124"/>
    </source>
</evidence>
<feature type="domain" description="HTH araC/xylS-type" evidence="5">
    <location>
        <begin position="179"/>
        <end position="276"/>
    </location>
</feature>
<dbReference type="Gene3D" id="1.10.10.60">
    <property type="entry name" value="Homeodomain-like"/>
    <property type="match status" value="2"/>
</dbReference>
<comment type="caution">
    <text evidence="6">The sequence shown here is derived from an EMBL/GenBank/DDBJ whole genome shotgun (WGS) entry which is preliminary data.</text>
</comment>
<dbReference type="PROSITE" id="PS01124">
    <property type="entry name" value="HTH_ARAC_FAMILY_2"/>
    <property type="match status" value="1"/>
</dbReference>
<keyword evidence="1" id="KW-0805">Transcription regulation</keyword>
<protein>
    <submittedName>
        <fullName evidence="6">Helix-turn-helix transcriptional regulator</fullName>
    </submittedName>
</protein>
<evidence type="ECO:0000256" key="3">
    <source>
        <dbReference type="ARBA" id="ARBA00023159"/>
    </source>
</evidence>
<dbReference type="InterPro" id="IPR050204">
    <property type="entry name" value="AraC_XylS_family_regulators"/>
</dbReference>
<dbReference type="PANTHER" id="PTHR46796:SF6">
    <property type="entry name" value="ARAC SUBFAMILY"/>
    <property type="match status" value="1"/>
</dbReference>
<keyword evidence="4" id="KW-0804">Transcription</keyword>
<dbReference type="RefSeq" id="WP_139600480.1">
    <property type="nucleotide sequence ID" value="NZ_VDCQ01000002.1"/>
</dbReference>
<evidence type="ECO:0000256" key="4">
    <source>
        <dbReference type="ARBA" id="ARBA00023163"/>
    </source>
</evidence>
<dbReference type="Proteomes" id="UP000307943">
    <property type="component" value="Unassembled WGS sequence"/>
</dbReference>
<keyword evidence="2" id="KW-0238">DNA-binding</keyword>
<sequence length="276" mass="31231">MKMLALRTNLHPAGEDVPFSVYTVGTEVQTAITRMKGFSANQLFLTFSGAGQFRPLGQDKWDTVDSNTMLYIPADLPHEYVPQGPEPWLVGYVTFVENRGVVLESWGFGNDPYRLRLGDMGRLLELLEGVWSHSGPHFDAWSSMEQLFCFCAEVKKQAARQAPHADGSGKGARYRDSVDSAVRFLHDHLHRDLSMTELASHVGYSPKHLNRLFRRDLGMTPMHYLQRVRLKTAALLLSEHPGMTVRQAAAYIGMEPVYFTRLFRRAYGKAPSELKK</sequence>
<dbReference type="EMBL" id="VDCQ01000002">
    <property type="protein sequence ID" value="TNJ67972.1"/>
    <property type="molecule type" value="Genomic_DNA"/>
</dbReference>
<dbReference type="SMART" id="SM00342">
    <property type="entry name" value="HTH_ARAC"/>
    <property type="match status" value="1"/>
</dbReference>
<dbReference type="GO" id="GO:0003700">
    <property type="term" value="F:DNA-binding transcription factor activity"/>
    <property type="evidence" value="ECO:0007669"/>
    <property type="project" value="InterPro"/>
</dbReference>
<dbReference type="AlphaFoldDB" id="A0A5C4TGV1"/>
<dbReference type="Pfam" id="PF12833">
    <property type="entry name" value="HTH_18"/>
    <property type="match status" value="1"/>
</dbReference>
<proteinExistence type="predicted"/>
<dbReference type="PROSITE" id="PS00041">
    <property type="entry name" value="HTH_ARAC_FAMILY_1"/>
    <property type="match status" value="1"/>
</dbReference>
<gene>
    <name evidence="6" type="ORF">FE784_02205</name>
</gene>